<dbReference type="InterPro" id="IPR012654">
    <property type="entry name" value="CHP02391"/>
</dbReference>
<dbReference type="Proteomes" id="UP001172109">
    <property type="component" value="Unassembled WGS sequence"/>
</dbReference>
<dbReference type="AlphaFoldDB" id="A0AAP4R5G2"/>
<dbReference type="Pfam" id="PF09509">
    <property type="entry name" value="Hypoth_Ymh"/>
    <property type="match status" value="1"/>
</dbReference>
<evidence type="ECO:0000313" key="3">
    <source>
        <dbReference type="Proteomes" id="UP001172109"/>
    </source>
</evidence>
<name>A0AAP4R5G2_9BURK</name>
<organism evidence="2 3">
    <name type="scientific">Burkholderia contaminans</name>
    <dbReference type="NCBI Taxonomy" id="488447"/>
    <lineage>
        <taxon>Bacteria</taxon>
        <taxon>Pseudomonadati</taxon>
        <taxon>Pseudomonadota</taxon>
        <taxon>Betaproteobacteria</taxon>
        <taxon>Burkholderiales</taxon>
        <taxon>Burkholderiaceae</taxon>
        <taxon>Burkholderia</taxon>
        <taxon>Burkholderia cepacia complex</taxon>
    </lineage>
</organism>
<sequence length="376" mass="42910">MNLETNVPEDLWEAVRANYERGNFTGSILDAFYFLSELLRQKSGAEGDGASLVGQALGGAAPKIKLNRLQSESEWNVQKGVEQLLRGFYQAFRNPRSHEKISDTENDARILILFTGYLVRQIDKAKSQFSRHDFIRRVLDPDFVPNSRYAELLVEDVPVGQRLEVFLDAYREKETVKGDHLRHFFNALLPTLTVDERIQVDQIISDELKTTDDDATVRAVIGSLGGDIWPRLAEVSRLRIEHKLVRSVQEGRFDSKQKVCRSGGLGTWARNLFPHFTLKREMLGAITDKLRSGNRAEEDYVFQYLFPAIGELHSSIPATLDIVFKTRIRNGSERFHAALTVYSPWEKGVWSKDLIKAVDEFKASPDFDEMDDDIPF</sequence>
<feature type="domain" description="Conserved hypothetical protein CHP02391" evidence="1">
    <location>
        <begin position="8"/>
        <end position="122"/>
    </location>
</feature>
<accession>A0AAP4R5G2</accession>
<evidence type="ECO:0000259" key="1">
    <source>
        <dbReference type="Pfam" id="PF09509"/>
    </source>
</evidence>
<proteinExistence type="predicted"/>
<dbReference type="RefSeq" id="WP_105819032.1">
    <property type="nucleotide sequence ID" value="NZ_CADEUY010000011.1"/>
</dbReference>
<dbReference type="NCBIfam" id="TIGR02391">
    <property type="entry name" value="hypoth_ymh"/>
    <property type="match status" value="1"/>
</dbReference>
<dbReference type="EMBL" id="JAUJQS010000020">
    <property type="protein sequence ID" value="MDN7567847.1"/>
    <property type="molecule type" value="Genomic_DNA"/>
</dbReference>
<protein>
    <submittedName>
        <fullName evidence="2">TIGR02391 family protein</fullName>
    </submittedName>
</protein>
<evidence type="ECO:0000313" key="2">
    <source>
        <dbReference type="EMBL" id="MDN7567847.1"/>
    </source>
</evidence>
<reference evidence="2" key="1">
    <citation type="submission" date="2023-07" db="EMBL/GenBank/DDBJ databases">
        <title>A collection of bacterial strains from the Burkholderia cepacia Research Laboratory and Repository.</title>
        <authorList>
            <person name="Lipuma J."/>
            <person name="Spilker T."/>
            <person name="Caverly L."/>
        </authorList>
    </citation>
    <scope>NUCLEOTIDE SEQUENCE</scope>
    <source>
        <strain evidence="2">AU44979</strain>
    </source>
</reference>
<comment type="caution">
    <text evidence="2">The sequence shown here is derived from an EMBL/GenBank/DDBJ whole genome shotgun (WGS) entry which is preliminary data.</text>
</comment>
<gene>
    <name evidence="2" type="ORF">QZM56_25380</name>
</gene>